<evidence type="ECO:0000259" key="3">
    <source>
        <dbReference type="Pfam" id="PF04192"/>
    </source>
</evidence>
<dbReference type="PANTHER" id="PTHR22840:SF12">
    <property type="entry name" value="WD REPEAT-CONTAINING PROTEIN 36"/>
    <property type="match status" value="1"/>
</dbReference>
<dbReference type="AlphaFoldDB" id="A0A2G8RRU8"/>
<dbReference type="EMBL" id="AYKW01000067">
    <property type="protein sequence ID" value="PIL24223.1"/>
    <property type="molecule type" value="Genomic_DNA"/>
</dbReference>
<accession>A0A2G8RRU8</accession>
<sequence>MGANKDTHPNRPPRKRARIEAVEPPSSKQEPRLFAPFRALGLITNSVPFVLQTRSHKGATDGPRLHLLTCLGRAWAMWEGGKMGLLFVGPDAPHPIASMAMDGNAVWVSSGPYVIKYLRGKEVVRLANPLETSLTHILVFGTQLLALTDDGSRMLVWDTESEELQTTIQFESGFTAIMIHHPATYLNKVLVASSQGSMQLWNIRTQTLIYTFPAASLLTSPSNTASTAITVLARSPALDVVGIGFSSGEISVYDIRADERLMRMVMQDGGVRAMSFRSDGEPILATASSTGHIALWDLNSGGRLLHIVRGAHDGAVTALEWVPGQPVLISSGEDNSVKQWLFDSPTEAPRLLKFRSGHHAPPHLIRYYGEDGKQILTASRDRSLRCTSVVRDSRSFELSQGSLAKKATSLSIPIASLKFPPVNSISHSTIRAKDWDDILTAHTDESVARTWTMKDKRVGKHVFNVSADKKKGATVGSVKAVCVTPCGNFGITASSTGAISMYNMQSGILRRTFNLGPCPANVPSRFRPASGKKREERCVTGLASDALDRSIVASTLDGTINFFDFHTASLEHTLVLPSAAVSITLHRDSGLLAVICDDLVVRLVDIETRRIVRELGGFRGRILDVTFSPDSRWLVATSLDSIIRTFDVPTGRLIDAFRTSSVATSLSFSPTNDFLATSHVDSVGVYLWANRAQYSDVSFRSIVDDDITDVSLPSMQGLAEDEVLDSLSSLTVQDKPADVFATPPQLDGELVTFTLLPRARWQTLLNLEVIQQRNKPKEPPKQPEKAPFFLPTLPGVEHRFEVDQQRKAQEEAKKPTKRLQRTAGETESVFYKKLVEASEGTSSDYEDFFNYAKTLSPAAMDVELRSLVSLDSLRLFIGALIGRLRSHRDFEAVQTFINVFLRMHGDVLASNQELRGELETLAEAQREESEKLLELLASSLGTLGFVRDTM</sequence>
<feature type="repeat" description="WD" evidence="1">
    <location>
        <begin position="264"/>
        <end position="306"/>
    </location>
</feature>
<dbReference type="PROSITE" id="PS50082">
    <property type="entry name" value="WD_REPEATS_2"/>
    <property type="match status" value="3"/>
</dbReference>
<reference evidence="5 6" key="1">
    <citation type="journal article" date="2015" name="Sci. Rep.">
        <title>Chromosome-level genome map provides insights into diverse defense mechanisms in the medicinal fungus Ganoderma sinense.</title>
        <authorList>
            <person name="Zhu Y."/>
            <person name="Xu J."/>
            <person name="Sun C."/>
            <person name="Zhou S."/>
            <person name="Xu H."/>
            <person name="Nelson D.R."/>
            <person name="Qian J."/>
            <person name="Song J."/>
            <person name="Luo H."/>
            <person name="Xiang L."/>
            <person name="Li Y."/>
            <person name="Xu Z."/>
            <person name="Ji A."/>
            <person name="Wang L."/>
            <person name="Lu S."/>
            <person name="Hayward A."/>
            <person name="Sun W."/>
            <person name="Li X."/>
            <person name="Schwartz D.C."/>
            <person name="Wang Y."/>
            <person name="Chen S."/>
        </authorList>
    </citation>
    <scope>NUCLEOTIDE SEQUENCE [LARGE SCALE GENOMIC DNA]</scope>
    <source>
        <strain evidence="5 6">ZZ0214-1</strain>
    </source>
</reference>
<evidence type="ECO:0000259" key="4">
    <source>
        <dbReference type="Pfam" id="PF25171"/>
    </source>
</evidence>
<dbReference type="SMART" id="SM00320">
    <property type="entry name" value="WD40"/>
    <property type="match status" value="10"/>
</dbReference>
<keyword evidence="6" id="KW-1185">Reference proteome</keyword>
<name>A0A2G8RRU8_9APHY</name>
<dbReference type="InterPro" id="IPR059157">
    <property type="entry name" value="WDR36-Utp21_N"/>
</dbReference>
<evidence type="ECO:0000313" key="5">
    <source>
        <dbReference type="EMBL" id="PIL24223.1"/>
    </source>
</evidence>
<feature type="repeat" description="WD" evidence="1">
    <location>
        <begin position="615"/>
        <end position="656"/>
    </location>
</feature>
<dbReference type="Pfam" id="PF04192">
    <property type="entry name" value="Utp21"/>
    <property type="match status" value="1"/>
</dbReference>
<evidence type="ECO:0008006" key="7">
    <source>
        <dbReference type="Google" id="ProtNLM"/>
    </source>
</evidence>
<dbReference type="PROSITE" id="PS50294">
    <property type="entry name" value="WD_REPEATS_REGION"/>
    <property type="match status" value="1"/>
</dbReference>
<dbReference type="InterPro" id="IPR011047">
    <property type="entry name" value="Quinoprotein_ADH-like_sf"/>
</dbReference>
<evidence type="ECO:0000313" key="6">
    <source>
        <dbReference type="Proteomes" id="UP000230002"/>
    </source>
</evidence>
<comment type="caution">
    <text evidence="5">The sequence shown here is derived from an EMBL/GenBank/DDBJ whole genome shotgun (WGS) entry which is preliminary data.</text>
</comment>
<dbReference type="InterPro" id="IPR001680">
    <property type="entry name" value="WD40_rpt"/>
</dbReference>
<evidence type="ECO:0000256" key="1">
    <source>
        <dbReference type="PROSITE-ProRule" id="PRU00221"/>
    </source>
</evidence>
<dbReference type="InterPro" id="IPR007319">
    <property type="entry name" value="WDR36/Utp21_C"/>
</dbReference>
<dbReference type="Pfam" id="PF25168">
    <property type="entry name" value="Beta-prop_WDR36-Utp21_2nd"/>
    <property type="match status" value="1"/>
</dbReference>
<dbReference type="PANTHER" id="PTHR22840">
    <property type="entry name" value="WD REPEAT-CONTAINING PROTEIN 36"/>
    <property type="match status" value="1"/>
</dbReference>
<dbReference type="STRING" id="1077348.A0A2G8RRU8"/>
<dbReference type="GO" id="GO:0006364">
    <property type="term" value="P:rRNA processing"/>
    <property type="evidence" value="ECO:0007669"/>
    <property type="project" value="InterPro"/>
</dbReference>
<dbReference type="OrthoDB" id="10250769at2759"/>
<proteinExistence type="predicted"/>
<dbReference type="SUPFAM" id="SSF50998">
    <property type="entry name" value="Quinoprotein alcohol dehydrogenase-like"/>
    <property type="match status" value="1"/>
</dbReference>
<feature type="repeat" description="WD" evidence="1">
    <location>
        <begin position="309"/>
        <end position="340"/>
    </location>
</feature>
<dbReference type="Proteomes" id="UP000230002">
    <property type="component" value="Unassembled WGS sequence"/>
</dbReference>
<evidence type="ECO:0000256" key="2">
    <source>
        <dbReference type="SAM" id="MobiDB-lite"/>
    </source>
</evidence>
<dbReference type="InterPro" id="IPR015943">
    <property type="entry name" value="WD40/YVTN_repeat-like_dom_sf"/>
</dbReference>
<keyword evidence="1" id="KW-0853">WD repeat</keyword>
<dbReference type="Gene3D" id="2.130.10.10">
    <property type="entry name" value="YVTN repeat-like/Quinoprotein amine dehydrogenase"/>
    <property type="match status" value="2"/>
</dbReference>
<dbReference type="GO" id="GO:0034388">
    <property type="term" value="C:Pwp2p-containing subcomplex of 90S preribosome"/>
    <property type="evidence" value="ECO:0007669"/>
    <property type="project" value="TreeGrafter"/>
</dbReference>
<dbReference type="Pfam" id="PF25171">
    <property type="entry name" value="Beta-prop_WDR36-Utp21_1st"/>
    <property type="match status" value="1"/>
</dbReference>
<protein>
    <recommendedName>
        <fullName evidence="7">Small-subunit processome Utp21 domain-containing protein</fullName>
    </recommendedName>
</protein>
<feature type="domain" description="WDR36/Utp21 C-terminal" evidence="3">
    <location>
        <begin position="745"/>
        <end position="947"/>
    </location>
</feature>
<organism evidence="5 6">
    <name type="scientific">Ganoderma sinense ZZ0214-1</name>
    <dbReference type="NCBI Taxonomy" id="1077348"/>
    <lineage>
        <taxon>Eukaryota</taxon>
        <taxon>Fungi</taxon>
        <taxon>Dikarya</taxon>
        <taxon>Basidiomycota</taxon>
        <taxon>Agaricomycotina</taxon>
        <taxon>Agaricomycetes</taxon>
        <taxon>Polyporales</taxon>
        <taxon>Polyporaceae</taxon>
        <taxon>Ganoderma</taxon>
    </lineage>
</organism>
<feature type="region of interest" description="Disordered" evidence="2">
    <location>
        <begin position="1"/>
        <end position="29"/>
    </location>
</feature>
<gene>
    <name evidence="5" type="ORF">GSI_13976</name>
</gene>
<feature type="domain" description="WDR36/Utp21 N-terminal" evidence="4">
    <location>
        <begin position="68"/>
        <end position="343"/>
    </location>
</feature>
<dbReference type="GO" id="GO:0032040">
    <property type="term" value="C:small-subunit processome"/>
    <property type="evidence" value="ECO:0007669"/>
    <property type="project" value="InterPro"/>
</dbReference>